<dbReference type="EMBL" id="JAZDUF010000004">
    <property type="protein sequence ID" value="MEE3851986.1"/>
    <property type="molecule type" value="Genomic_DNA"/>
</dbReference>
<evidence type="ECO:0000259" key="4">
    <source>
        <dbReference type="Pfam" id="PF04536"/>
    </source>
</evidence>
<reference evidence="5 6" key="1">
    <citation type="submission" date="2024-01" db="EMBL/GenBank/DDBJ databases">
        <title>Draft genome sequence of Gordonia sp. LSe1-13.</title>
        <authorList>
            <person name="Suphannarot A."/>
            <person name="Mingma R."/>
        </authorList>
    </citation>
    <scope>NUCLEOTIDE SEQUENCE [LARGE SCALE GENOMIC DNA]</scope>
    <source>
        <strain evidence="5 6">LSe1-13</strain>
    </source>
</reference>
<feature type="transmembrane region" description="Helical" evidence="3">
    <location>
        <begin position="173"/>
        <end position="195"/>
    </location>
</feature>
<evidence type="ECO:0000256" key="1">
    <source>
        <dbReference type="SAM" id="Coils"/>
    </source>
</evidence>
<dbReference type="Proteomes" id="UP001347146">
    <property type="component" value="Unassembled WGS sequence"/>
</dbReference>
<comment type="caution">
    <text evidence="5">The sequence shown here is derived from an EMBL/GenBank/DDBJ whole genome shotgun (WGS) entry which is preliminary data.</text>
</comment>
<dbReference type="RefSeq" id="WP_330433697.1">
    <property type="nucleotide sequence ID" value="NZ_JAZDUF010000004.1"/>
</dbReference>
<name>A0ABU7MHA3_9ACTN</name>
<sequence>MLAAATHTRRLGPTRVVLGLAALLLGVVALLGSFPAHAEPPSRLPTQVVDSANVLTTTQRTDLQESTDQLYTDHDVMLWVVYVRDFDGMPAEQWAAETAATSDLGDRDVLLTVATEDRAYYFDAPEEIDGLDQEALDEIARGDIVPALRDSDWAGAGEAVVNGINSAMTPSNAGLYTALGVGGVVVVGGGGALLYRRRRKHQRIESGLEAMREQELTGDELVEQPLDVLDPWSREVLTDTDNAIRTSEEELQLAIGEFGEAETAPFTEALASAKQGLAESFAVRQRLDDAIPETPDEQRAMLVQIITTCTDVDAALDAQVENFDAMRNLLINADTRLDELTRKLVAARARMERSQTKMDALIGKHGETVLVSIADNVDLAREEIEFAEHSADQGREAVSAPAGEQGPAVAAIRSAEGALDQANKLLDAIDNAEGNIAAANTQMPALIDEVDGELTEAQALAGDGGPALATAVEKATAALSAARTGFDDDPLGTFTALVDADADLDDALDAARATSAERQRRSELFNAAVTSAQAKVSTASDFISTRRGAIQSVARTRLAEAQRLLTEATESAQTDPTGAAQSARQAGRLADQALMAAQGDVVQWQQSQPPQSTPSVGGVVLGGILVDSFLRGTLRGGGGRGWGGGFGGYGSGGRSPGSFGGSGSSGRIGVGGRF</sequence>
<evidence type="ECO:0000313" key="6">
    <source>
        <dbReference type="Proteomes" id="UP001347146"/>
    </source>
</evidence>
<feature type="coiled-coil region" evidence="1">
    <location>
        <begin position="323"/>
        <end position="357"/>
    </location>
</feature>
<feature type="compositionally biased region" description="Polar residues" evidence="2">
    <location>
        <begin position="568"/>
        <end position="584"/>
    </location>
</feature>
<gene>
    <name evidence="5" type="ORF">VZC37_16710</name>
</gene>
<feature type="coiled-coil region" evidence="1">
    <location>
        <begin position="412"/>
        <end position="449"/>
    </location>
</feature>
<accession>A0ABU7MHA3</accession>
<keyword evidence="1" id="KW-0175">Coiled coil</keyword>
<evidence type="ECO:0000256" key="3">
    <source>
        <dbReference type="SAM" id="Phobius"/>
    </source>
</evidence>
<keyword evidence="3" id="KW-1133">Transmembrane helix</keyword>
<dbReference type="InterPro" id="IPR007621">
    <property type="entry name" value="TPM_dom"/>
</dbReference>
<organism evidence="5 6">
    <name type="scientific">Gordonia sesuvii</name>
    <dbReference type="NCBI Taxonomy" id="3116777"/>
    <lineage>
        <taxon>Bacteria</taxon>
        <taxon>Bacillati</taxon>
        <taxon>Actinomycetota</taxon>
        <taxon>Actinomycetes</taxon>
        <taxon>Mycobacteriales</taxon>
        <taxon>Gordoniaceae</taxon>
        <taxon>Gordonia</taxon>
    </lineage>
</organism>
<protein>
    <submittedName>
        <fullName evidence="5">TPM domain-containing protein</fullName>
    </submittedName>
</protein>
<dbReference type="Gene3D" id="3.10.310.50">
    <property type="match status" value="1"/>
</dbReference>
<keyword evidence="3" id="KW-0812">Transmembrane</keyword>
<keyword evidence="6" id="KW-1185">Reference proteome</keyword>
<keyword evidence="3" id="KW-0472">Membrane</keyword>
<evidence type="ECO:0000256" key="2">
    <source>
        <dbReference type="SAM" id="MobiDB-lite"/>
    </source>
</evidence>
<proteinExistence type="predicted"/>
<feature type="region of interest" description="Disordered" evidence="2">
    <location>
        <begin position="568"/>
        <end position="587"/>
    </location>
</feature>
<evidence type="ECO:0000313" key="5">
    <source>
        <dbReference type="EMBL" id="MEE3851986.1"/>
    </source>
</evidence>
<feature type="region of interest" description="Disordered" evidence="2">
    <location>
        <begin position="654"/>
        <end position="674"/>
    </location>
</feature>
<dbReference type="Pfam" id="PF04536">
    <property type="entry name" value="TPM_phosphatase"/>
    <property type="match status" value="1"/>
</dbReference>
<feature type="domain" description="TPM" evidence="4">
    <location>
        <begin position="48"/>
        <end position="165"/>
    </location>
</feature>